<keyword evidence="2" id="KW-0472">Membrane</keyword>
<gene>
    <name evidence="3" type="ORF">KVV02_001126</name>
</gene>
<feature type="transmembrane region" description="Helical" evidence="2">
    <location>
        <begin position="53"/>
        <end position="76"/>
    </location>
</feature>
<feature type="compositionally biased region" description="Polar residues" evidence="1">
    <location>
        <begin position="669"/>
        <end position="680"/>
    </location>
</feature>
<dbReference type="AlphaFoldDB" id="A0A9P7ZZ46"/>
<name>A0A9P7ZZ46_MORAP</name>
<comment type="caution">
    <text evidence="3">The sequence shown here is derived from an EMBL/GenBank/DDBJ whole genome shotgun (WGS) entry which is preliminary data.</text>
</comment>
<sequence length="680" mass="75752">MEFTALKLTSGLSDVANAPMPHTFISFGHVMNSSYQQLCDWNRSLNSCKDAQFIMYLLVVSTVLHFIAGVFGIWLVSYRNGGFNTKMITGLFTRVVSGIQPKPLDCVTFFTAVACFLKIPSNLVLVFDRLQDATWLRIGLEQLYWVIVVVAYTTYFAGVLYAMPVTKCQGIFAVYEPESIVGSVPHSAIHVFYPSTGQKNVFLVAGLFCPVVLGAVPGIVSGLLYDRGHYDTSKTWLKIQYLGWSVMLSIMGSMFLYYGLKYTFILRANIIIAEAELKAPQAAFGIGNLKSRSPARYLFIMLQIVGYGGFAVLHFAGLLTLIWAVWRDGILSMENRAFSRFLAFMWTCAMATAMFTKMALIAVQSVRNRRRKFSSPLISETSNSLNPSSAAREQKGVDTRSLKPAAQDHSMPTTTPDIYYFNTQTHLDSEQHTVTEMALNDRKLSVLSGSQAEPVSESNVSFIKHHELSVGVGRSSWPLRTKWDDSAISNNGRVSIRESVFGRDGPEHPSPVITCGISLPSLAFYKKLRSTGNVKTGSRVSLPVKEEPEPPLSPLSPLTASMAPHAERLWQLRRETQQRLEQLQLEEPARPPTPELNSYREAHSLLRQKSDPEMWIPHDMKLRQQHPYHRVAFKGLAPPPRCPDRTSFSITRAPPLLSLAASHPKSVPESITSALNGSRS</sequence>
<protein>
    <submittedName>
        <fullName evidence="3">Uncharacterized protein</fullName>
    </submittedName>
</protein>
<dbReference type="EMBL" id="JAIFTL010000212">
    <property type="protein sequence ID" value="KAG9321348.1"/>
    <property type="molecule type" value="Genomic_DNA"/>
</dbReference>
<feature type="transmembrane region" description="Helical" evidence="2">
    <location>
        <begin position="241"/>
        <end position="260"/>
    </location>
</feature>
<feature type="transmembrane region" description="Helical" evidence="2">
    <location>
        <begin position="338"/>
        <end position="363"/>
    </location>
</feature>
<feature type="compositionally biased region" description="Basic and acidic residues" evidence="1">
    <location>
        <begin position="392"/>
        <end position="401"/>
    </location>
</feature>
<feature type="transmembrane region" description="Helical" evidence="2">
    <location>
        <begin position="201"/>
        <end position="221"/>
    </location>
</feature>
<keyword evidence="2" id="KW-0812">Transmembrane</keyword>
<dbReference type="Proteomes" id="UP000717515">
    <property type="component" value="Unassembled WGS sequence"/>
</dbReference>
<keyword evidence="2" id="KW-1133">Transmembrane helix</keyword>
<evidence type="ECO:0000256" key="2">
    <source>
        <dbReference type="SAM" id="Phobius"/>
    </source>
</evidence>
<evidence type="ECO:0000256" key="1">
    <source>
        <dbReference type="SAM" id="MobiDB-lite"/>
    </source>
</evidence>
<feature type="region of interest" description="Disordered" evidence="1">
    <location>
        <begin position="660"/>
        <end position="680"/>
    </location>
</feature>
<organism evidence="3 4">
    <name type="scientific">Mortierella alpina</name>
    <name type="common">Oleaginous fungus</name>
    <name type="synonym">Mortierella renispora</name>
    <dbReference type="NCBI Taxonomy" id="64518"/>
    <lineage>
        <taxon>Eukaryota</taxon>
        <taxon>Fungi</taxon>
        <taxon>Fungi incertae sedis</taxon>
        <taxon>Mucoromycota</taxon>
        <taxon>Mortierellomycotina</taxon>
        <taxon>Mortierellomycetes</taxon>
        <taxon>Mortierellales</taxon>
        <taxon>Mortierellaceae</taxon>
        <taxon>Mortierella</taxon>
    </lineage>
</organism>
<evidence type="ECO:0000313" key="3">
    <source>
        <dbReference type="EMBL" id="KAG9321348.1"/>
    </source>
</evidence>
<reference evidence="3" key="1">
    <citation type="submission" date="2021-07" db="EMBL/GenBank/DDBJ databases">
        <title>Draft genome of Mortierella alpina, strain LL118, isolated from an aspen leaf litter sample.</title>
        <authorList>
            <person name="Yang S."/>
            <person name="Vinatzer B.A."/>
        </authorList>
    </citation>
    <scope>NUCLEOTIDE SEQUENCE</scope>
    <source>
        <strain evidence="3">LL118</strain>
    </source>
</reference>
<feature type="transmembrane region" description="Helical" evidence="2">
    <location>
        <begin position="143"/>
        <end position="163"/>
    </location>
</feature>
<feature type="transmembrane region" description="Helical" evidence="2">
    <location>
        <begin position="297"/>
        <end position="326"/>
    </location>
</feature>
<feature type="region of interest" description="Disordered" evidence="1">
    <location>
        <begin position="377"/>
        <end position="414"/>
    </location>
</feature>
<feature type="compositionally biased region" description="Polar residues" evidence="1">
    <location>
        <begin position="377"/>
        <end position="391"/>
    </location>
</feature>
<proteinExistence type="predicted"/>
<accession>A0A9P7ZZ46</accession>
<evidence type="ECO:0000313" key="4">
    <source>
        <dbReference type="Proteomes" id="UP000717515"/>
    </source>
</evidence>